<dbReference type="Proteomes" id="UP001057375">
    <property type="component" value="Unassembled WGS sequence"/>
</dbReference>
<comment type="caution">
    <text evidence="2">The sequence shown here is derived from an EMBL/GenBank/DDBJ whole genome shotgun (WGS) entry which is preliminary data.</text>
</comment>
<dbReference type="EMBL" id="BQXS01011472">
    <property type="protein sequence ID" value="GKT13097.1"/>
    <property type="molecule type" value="Genomic_DNA"/>
</dbReference>
<gene>
    <name evidence="2" type="ORF">ADUPG1_010177</name>
</gene>
<accession>A0ABQ5JSU8</accession>
<reference evidence="2" key="1">
    <citation type="submission" date="2022-03" db="EMBL/GenBank/DDBJ databases">
        <title>Draft genome sequence of Aduncisulcus paluster, a free-living microaerophilic Fornicata.</title>
        <authorList>
            <person name="Yuyama I."/>
            <person name="Kume K."/>
            <person name="Tamura T."/>
            <person name="Inagaki Y."/>
            <person name="Hashimoto T."/>
        </authorList>
    </citation>
    <scope>NUCLEOTIDE SEQUENCE</scope>
    <source>
        <strain evidence="2">NY0171</strain>
    </source>
</reference>
<keyword evidence="3" id="KW-1185">Reference proteome</keyword>
<evidence type="ECO:0000313" key="2">
    <source>
        <dbReference type="EMBL" id="GKT13097.1"/>
    </source>
</evidence>
<organism evidence="2 3">
    <name type="scientific">Aduncisulcus paluster</name>
    <dbReference type="NCBI Taxonomy" id="2918883"/>
    <lineage>
        <taxon>Eukaryota</taxon>
        <taxon>Metamonada</taxon>
        <taxon>Carpediemonas-like organisms</taxon>
        <taxon>Aduncisulcus</taxon>
    </lineage>
</organism>
<sequence length="413" mass="46291">MSKLKSLSSLVSEIAYRLQYIVNYVGSFLEILKLEHYYATRALSLPQTHIYLQSTLPESSITSYSPQITKTQSETDIVLSKSYLHDLLSPLPSSPPSPTPSKTIRTPPKKMHAGTPNPKVTPPPSTSGALHAMKCLHVSHHSHPPRVTSSIKSILSSISKSTKEDLLRSANIVQKCHFKRNICKLDEYSPPHHSLSQPSSGKVHTSSGKVHSSSSSSDIDLDTQNEDLSSPFCLEMFPEMCEYMDMCGIHISSDTLRQPVKSVSSQVIIPAKHSQNQGKDKHEFPYDQYNIFSILGEVCQVPPPLSKPSSYLQLYLSIFSSPLLFVPSEQHLRAISKSSCSVFKNRIDYYLIELFSPLLSELYSLCIEERTDKEREELFDDEVMRSTILSIFRLLSSVFKSSSIGYYSVQGFC</sequence>
<evidence type="ECO:0000256" key="1">
    <source>
        <dbReference type="SAM" id="MobiDB-lite"/>
    </source>
</evidence>
<proteinExistence type="predicted"/>
<feature type="region of interest" description="Disordered" evidence="1">
    <location>
        <begin position="189"/>
        <end position="223"/>
    </location>
</feature>
<protein>
    <submittedName>
        <fullName evidence="2">Uncharacterized protein</fullName>
    </submittedName>
</protein>
<feature type="compositionally biased region" description="Low complexity" evidence="1">
    <location>
        <begin position="191"/>
        <end position="217"/>
    </location>
</feature>
<feature type="region of interest" description="Disordered" evidence="1">
    <location>
        <begin position="89"/>
        <end position="127"/>
    </location>
</feature>
<name>A0ABQ5JSU8_9EUKA</name>
<evidence type="ECO:0000313" key="3">
    <source>
        <dbReference type="Proteomes" id="UP001057375"/>
    </source>
</evidence>